<sequence length="121" mass="14228">MSGKDAGENEEEEKEVKKEDKNITTRHRCREYLSRRTDRPREECSVQFSVLSSQLFNGWTKLSVNLLSVGWYTDREGCNAFAEKKTSAMHHLSFSLVLPLSFRHRRLLRHHPKILQRCPRA</sequence>
<reference evidence="2 3" key="1">
    <citation type="journal article" date="2021" name="J. Hered.">
        <title>A chromosome-level genome assembly of the parasitoid wasp, Cotesia glomerata (Hymenoptera: Braconidae).</title>
        <authorList>
            <person name="Pinto B.J."/>
            <person name="Weis J.J."/>
            <person name="Gamble T."/>
            <person name="Ode P.J."/>
            <person name="Paul R."/>
            <person name="Zaspel J.M."/>
        </authorList>
    </citation>
    <scope>NUCLEOTIDE SEQUENCE [LARGE SCALE GENOMIC DNA]</scope>
    <source>
        <strain evidence="2">CgM1</strain>
    </source>
</reference>
<evidence type="ECO:0000256" key="1">
    <source>
        <dbReference type="SAM" id="MobiDB-lite"/>
    </source>
</evidence>
<evidence type="ECO:0000313" key="2">
    <source>
        <dbReference type="EMBL" id="KAH0567575.1"/>
    </source>
</evidence>
<name>A0AAV7J3T5_COTGL</name>
<feature type="region of interest" description="Disordered" evidence="1">
    <location>
        <begin position="1"/>
        <end position="22"/>
    </location>
</feature>
<evidence type="ECO:0000313" key="3">
    <source>
        <dbReference type="Proteomes" id="UP000826195"/>
    </source>
</evidence>
<accession>A0AAV7J3T5</accession>
<comment type="caution">
    <text evidence="2">The sequence shown here is derived from an EMBL/GenBank/DDBJ whole genome shotgun (WGS) entry which is preliminary data.</text>
</comment>
<proteinExistence type="predicted"/>
<protein>
    <submittedName>
        <fullName evidence="2">Uncharacterized protein</fullName>
    </submittedName>
</protein>
<dbReference type="EMBL" id="JAHXZJ010000001">
    <property type="protein sequence ID" value="KAH0567575.1"/>
    <property type="molecule type" value="Genomic_DNA"/>
</dbReference>
<dbReference type="AlphaFoldDB" id="A0AAV7J3T5"/>
<keyword evidence="3" id="KW-1185">Reference proteome</keyword>
<organism evidence="2 3">
    <name type="scientific">Cotesia glomerata</name>
    <name type="common">Lepidopteran parasitic wasp</name>
    <name type="synonym">Apanteles glomeratus</name>
    <dbReference type="NCBI Taxonomy" id="32391"/>
    <lineage>
        <taxon>Eukaryota</taxon>
        <taxon>Metazoa</taxon>
        <taxon>Ecdysozoa</taxon>
        <taxon>Arthropoda</taxon>
        <taxon>Hexapoda</taxon>
        <taxon>Insecta</taxon>
        <taxon>Pterygota</taxon>
        <taxon>Neoptera</taxon>
        <taxon>Endopterygota</taxon>
        <taxon>Hymenoptera</taxon>
        <taxon>Apocrita</taxon>
        <taxon>Ichneumonoidea</taxon>
        <taxon>Braconidae</taxon>
        <taxon>Microgastrinae</taxon>
        <taxon>Cotesia</taxon>
    </lineage>
</organism>
<gene>
    <name evidence="2" type="ORF">KQX54_010784</name>
</gene>
<dbReference type="Proteomes" id="UP000826195">
    <property type="component" value="Unassembled WGS sequence"/>
</dbReference>